<protein>
    <submittedName>
        <fullName evidence="4">Uncharacterized protein</fullName>
    </submittedName>
</protein>
<feature type="domain" description="DUF7580" evidence="3">
    <location>
        <begin position="223"/>
        <end position="572"/>
    </location>
</feature>
<feature type="region of interest" description="Disordered" evidence="1">
    <location>
        <begin position="282"/>
        <end position="303"/>
    </location>
</feature>
<name>A0A2T3Z302_TRIA4</name>
<dbReference type="OrthoDB" id="3565018at2759"/>
<dbReference type="GO" id="GO:0003824">
    <property type="term" value="F:catalytic activity"/>
    <property type="evidence" value="ECO:0007669"/>
    <property type="project" value="InterPro"/>
</dbReference>
<reference evidence="4 5" key="1">
    <citation type="submission" date="2016-07" db="EMBL/GenBank/DDBJ databases">
        <title>Multiple horizontal gene transfer events from other fungi enriched the ability of initially mycotrophic Trichoderma (Ascomycota) to feed on dead plant biomass.</title>
        <authorList>
            <consortium name="DOE Joint Genome Institute"/>
            <person name="Aerts A."/>
            <person name="Atanasova L."/>
            <person name="Chenthamara K."/>
            <person name="Zhang J."/>
            <person name="Grujic M."/>
            <person name="Henrissat B."/>
            <person name="Kuo A."/>
            <person name="Salamov A."/>
            <person name="Lipzen A."/>
            <person name="Labutti K."/>
            <person name="Barry K."/>
            <person name="Miao Y."/>
            <person name="Rahimi M.J."/>
            <person name="Shen Q."/>
            <person name="Grigoriev I.V."/>
            <person name="Kubicek C.P."/>
            <person name="Druzhinina I.S."/>
        </authorList>
    </citation>
    <scope>NUCLEOTIDE SEQUENCE [LARGE SCALE GENOMIC DNA]</scope>
    <source>
        <strain evidence="4 5">CBS 433.97</strain>
    </source>
</reference>
<dbReference type="Gene3D" id="3.40.50.1580">
    <property type="entry name" value="Nucleoside phosphorylase domain"/>
    <property type="match status" value="1"/>
</dbReference>
<feature type="compositionally biased region" description="Acidic residues" evidence="1">
    <location>
        <begin position="292"/>
        <end position="301"/>
    </location>
</feature>
<keyword evidence="5" id="KW-1185">Reference proteome</keyword>
<evidence type="ECO:0000256" key="1">
    <source>
        <dbReference type="SAM" id="MobiDB-lite"/>
    </source>
</evidence>
<accession>A0A2T3Z302</accession>
<dbReference type="PANTHER" id="PTHR46082">
    <property type="entry name" value="ATP/GTP-BINDING PROTEIN-RELATED"/>
    <property type="match status" value="1"/>
</dbReference>
<dbReference type="GO" id="GO:0009116">
    <property type="term" value="P:nucleoside metabolic process"/>
    <property type="evidence" value="ECO:0007669"/>
    <property type="project" value="InterPro"/>
</dbReference>
<evidence type="ECO:0000259" key="2">
    <source>
        <dbReference type="Pfam" id="PF01048"/>
    </source>
</evidence>
<proteinExistence type="predicted"/>
<sequence length="959" mass="108576">MDIIKTLLSASLSAILPEWWVPVNPPEKPTSLSAFAQEVCSRLQYEIQILPKEHGKHTPRVLLQRNLADFQANLMTLGDALDDGAAKRTRKALYMLEHLCQWPNSYYQVGATDSGDFSPSWYPSLNMLLTSKEYVREPLRKFFSDFKRKATKQFWTRLSASLDAAGIQDSESTLRGPGRSELRERRNTIETCQDKKDFIDSLHKSLAKYCQCRCEPACDFMAANIRLNCNDKSPHRTDNISKFNLLFQDLHSIQNSQSSCYWRDIEISVCVATATTRVTIQENSDDKKPIEYDDPSEESDADGSYYSTIESLELLDELKLCQIITEARESQLQVQLIHSKGELRLKKKCFPLRRFLTNVPSTPLAELLHYSKLTDRNKAILSYLLVESVWQYYDCGWENWSTETVQFMSQRARLNDSSEVVYVNQPFLHAKFDKRMIEETINGLNTANKGSVKRGELDKSQPAVTLSSNSTLFHKYPKLLALGIMLLEIQLGRKLESFETPDIYEKDPSIARHRLASAILEDEFLWPPENAWIVIKEIIEMCIDNRKAKAILKGDTREVRQKIYEQIVVPLRVFILEAWKQKDIEDVDPVTIEKAWKPKGIEDVNPVRFEKATISGNGVAQGRYCRDNEESLLGQLVNSGSTAKSRDKYTIGWVCALPKEQTAAIAMLDEVHPHLQTPRNDPNHYTLGSISGHNVVITCLPKGQTGTNSAAIVATRMNSTFPRIKLSLMVGIGGGMPPNVRLGDVVVSTPIGQFPGVVQWDMGKSKENSTFERTGALNNPPTSFLTALANLETYHEMNEPQMFQYLEQLRVKWPKLAPKYLRSGLLKDVLFEANYNHVNGNYADGEDEEGDQGSCNLCDKSKIVKRKPRDARVHYGLIASGNQVIKDAMFRDQLNKDLGGQVLCVEMEAAGLMNNFPCVVIRGICDYADSHKNKQWQEHAAAVAAAYAKELLQYVQLDD</sequence>
<dbReference type="InterPro" id="IPR056002">
    <property type="entry name" value="DUF7580"/>
</dbReference>
<dbReference type="InterPro" id="IPR000845">
    <property type="entry name" value="Nucleoside_phosphorylase_d"/>
</dbReference>
<dbReference type="AlphaFoldDB" id="A0A2T3Z302"/>
<dbReference type="EMBL" id="KZ679264">
    <property type="protein sequence ID" value="PTB39189.1"/>
    <property type="molecule type" value="Genomic_DNA"/>
</dbReference>
<gene>
    <name evidence="4" type="ORF">M441DRAFT_38273</name>
</gene>
<feature type="domain" description="Nucleoside phosphorylase" evidence="2">
    <location>
        <begin position="650"/>
        <end position="756"/>
    </location>
</feature>
<dbReference type="InterPro" id="IPR035994">
    <property type="entry name" value="Nucleoside_phosphorylase_sf"/>
</dbReference>
<dbReference type="SUPFAM" id="SSF53167">
    <property type="entry name" value="Purine and uridine phosphorylases"/>
    <property type="match status" value="1"/>
</dbReference>
<dbReference type="Pfam" id="PF24476">
    <property type="entry name" value="DUF7580"/>
    <property type="match status" value="1"/>
</dbReference>
<organism evidence="4 5">
    <name type="scientific">Trichoderma asperellum (strain ATCC 204424 / CBS 433.97 / NBRC 101777)</name>
    <dbReference type="NCBI Taxonomy" id="1042311"/>
    <lineage>
        <taxon>Eukaryota</taxon>
        <taxon>Fungi</taxon>
        <taxon>Dikarya</taxon>
        <taxon>Ascomycota</taxon>
        <taxon>Pezizomycotina</taxon>
        <taxon>Sordariomycetes</taxon>
        <taxon>Hypocreomycetidae</taxon>
        <taxon>Hypocreales</taxon>
        <taxon>Hypocreaceae</taxon>
        <taxon>Trichoderma</taxon>
    </lineage>
</organism>
<dbReference type="Proteomes" id="UP000240493">
    <property type="component" value="Unassembled WGS sequence"/>
</dbReference>
<dbReference type="InterPro" id="IPR053137">
    <property type="entry name" value="NLR-like"/>
</dbReference>
<evidence type="ECO:0000313" key="4">
    <source>
        <dbReference type="EMBL" id="PTB39189.1"/>
    </source>
</evidence>
<dbReference type="PANTHER" id="PTHR46082:SF11">
    <property type="entry name" value="AAA+ ATPASE DOMAIN-CONTAINING PROTEIN-RELATED"/>
    <property type="match status" value="1"/>
</dbReference>
<evidence type="ECO:0000259" key="3">
    <source>
        <dbReference type="Pfam" id="PF24476"/>
    </source>
</evidence>
<dbReference type="Pfam" id="PF01048">
    <property type="entry name" value="PNP_UDP_1"/>
    <property type="match status" value="1"/>
</dbReference>
<evidence type="ECO:0000313" key="5">
    <source>
        <dbReference type="Proteomes" id="UP000240493"/>
    </source>
</evidence>
<dbReference type="STRING" id="1042311.A0A2T3Z302"/>